<comment type="caution">
    <text evidence="2">The sequence shown here is derived from an EMBL/GenBank/DDBJ whole genome shotgun (WGS) entry which is preliminary data.</text>
</comment>
<feature type="domain" description="AsmA" evidence="1">
    <location>
        <begin position="8"/>
        <end position="175"/>
    </location>
</feature>
<evidence type="ECO:0000313" key="3">
    <source>
        <dbReference type="Proteomes" id="UP000292554"/>
    </source>
</evidence>
<accession>A0ABY2AKT3</accession>
<feature type="domain" description="AsmA" evidence="1">
    <location>
        <begin position="272"/>
        <end position="529"/>
    </location>
</feature>
<keyword evidence="3" id="KW-1185">Reference proteome</keyword>
<dbReference type="PANTHER" id="PTHR30441">
    <property type="entry name" value="DUF748 DOMAIN-CONTAINING PROTEIN"/>
    <property type="match status" value="1"/>
</dbReference>
<dbReference type="PANTHER" id="PTHR30441:SF4">
    <property type="entry name" value="PROTEIN ASMA"/>
    <property type="match status" value="1"/>
</dbReference>
<dbReference type="InterPro" id="IPR052894">
    <property type="entry name" value="AsmA-related"/>
</dbReference>
<gene>
    <name evidence="2" type="ORF">EZV61_15675</name>
</gene>
<dbReference type="InterPro" id="IPR007844">
    <property type="entry name" value="AsmA"/>
</dbReference>
<dbReference type="Proteomes" id="UP000292554">
    <property type="component" value="Unassembled WGS sequence"/>
</dbReference>
<dbReference type="Pfam" id="PF05170">
    <property type="entry name" value="AsmA"/>
    <property type="match status" value="2"/>
</dbReference>
<dbReference type="EMBL" id="SJXE01000009">
    <property type="protein sequence ID" value="TCI02014.1"/>
    <property type="molecule type" value="Genomic_DNA"/>
</dbReference>
<evidence type="ECO:0000259" key="1">
    <source>
        <dbReference type="Pfam" id="PF05170"/>
    </source>
</evidence>
<evidence type="ECO:0000313" key="2">
    <source>
        <dbReference type="EMBL" id="TCI02014.1"/>
    </source>
</evidence>
<organism evidence="2 3">
    <name type="scientific">Corallincola luteus</name>
    <dbReference type="NCBI Taxonomy" id="1775177"/>
    <lineage>
        <taxon>Bacteria</taxon>
        <taxon>Pseudomonadati</taxon>
        <taxon>Pseudomonadota</taxon>
        <taxon>Gammaproteobacteria</taxon>
        <taxon>Alteromonadales</taxon>
        <taxon>Psychromonadaceae</taxon>
        <taxon>Corallincola</taxon>
    </lineage>
</organism>
<proteinExistence type="predicted"/>
<protein>
    <submittedName>
        <fullName evidence="2">AsmA family protein</fullName>
    </submittedName>
</protein>
<reference evidence="2 3" key="1">
    <citation type="submission" date="2019-02" db="EMBL/GenBank/DDBJ databases">
        <title>Corallincola luteus sp. nov., a marine bacterium isolated from surface sediment of Bohai Sea in China.</title>
        <authorList>
            <person name="Ren Q."/>
        </authorList>
    </citation>
    <scope>NUCLEOTIDE SEQUENCE [LARGE SCALE GENOMIC DNA]</scope>
    <source>
        <strain evidence="2 3">DASS28</strain>
    </source>
</reference>
<sequence length="630" mass="68618">MMITKRLLVVLCSFFILGLVLLSVAFHLVDPNEYRVELEKRVLATTGRHLTITGDAELKLFPQPYFAINNVSLANAPWGSTPLMLKTDYLDIQMAWLPLLMGELHVRKVRLRGAEVIFEKNADGISNWKFEGQLGDSNAVLPTFEWIVVENSAIVWRDTAKQNEHTLGIDSLRIEPSESGNEQFSWDVSGKLDGVELLVAGEMSSLIRHFNGEPWQGDISLTTQGLAFNISGKTDDVFELKGLDVHVNASGDDLSQLQHFTGLELSSPMPWHLAFDLRHGVAEFNAKNINVRVGESDIAGSLTLKESTRRWRVDGQLHSKVLNLDPLLAATSTDNSSTTEQVSAEKVFSDRPFSVNWMRDFDGHVQLDIQKFSFAALHAANSVLDMKLSDDVLMLAIEATEMFHGKVSADATIDSSHKLPLFHIKATGTDVEMAEIVGLMTDMTFLEGQGHVNVDVQGQGDSLAALMASMTGEGRALISEGTAELRAAETTTSIRRLLISQLGDKDDKRVKMNCLAAHVTVKDGVSKPTAVVVDTKKSTVRGAGTIDFGKETLDMVFTPKPKSSAISLGVPLAVTGTFYEPKSSLEKLGAARRVAGIASLFIFPPAALAGLGDLGDNADNCITISENDAK</sequence>
<name>A0ABY2AKT3_9GAMM</name>